<gene>
    <name evidence="3" type="ORF">D9619_009016</name>
</gene>
<dbReference type="EMBL" id="JAACJJ010000002">
    <property type="protein sequence ID" value="KAF5329259.1"/>
    <property type="molecule type" value="Genomic_DNA"/>
</dbReference>
<protein>
    <recommendedName>
        <fullName evidence="2">DNA-directed RNA polymerase C-terminal domain-containing protein</fullName>
    </recommendedName>
</protein>
<sequence length="156" mass="17385">MSTYYLVPSLSHGVATSRTSKPRVSITLSASIPPYLVAPAGSFGALETETSPQHFPTLFVFWPHQHLCANRPRTLPALHLRSDTETAKEKAEAIVDEDAVDEAESEECEDDKKKKAEKPKHLVKSRFIPLVDLLPPPPSKGTFLVEHIKESQYFFS</sequence>
<organism evidence="3 4">
    <name type="scientific">Psilocybe cf. subviscida</name>
    <dbReference type="NCBI Taxonomy" id="2480587"/>
    <lineage>
        <taxon>Eukaryota</taxon>
        <taxon>Fungi</taxon>
        <taxon>Dikarya</taxon>
        <taxon>Basidiomycota</taxon>
        <taxon>Agaricomycotina</taxon>
        <taxon>Agaricomycetes</taxon>
        <taxon>Agaricomycetidae</taxon>
        <taxon>Agaricales</taxon>
        <taxon>Agaricineae</taxon>
        <taxon>Strophariaceae</taxon>
        <taxon>Psilocybe</taxon>
    </lineage>
</organism>
<dbReference type="InterPro" id="IPR046950">
    <property type="entry name" value="DNA-dir_Rpol_C_phage-type"/>
</dbReference>
<dbReference type="AlphaFoldDB" id="A0A8H5BU37"/>
<feature type="domain" description="DNA-directed RNA polymerase C-terminal" evidence="2">
    <location>
        <begin position="90"/>
        <end position="156"/>
    </location>
</feature>
<keyword evidence="4" id="KW-1185">Reference proteome</keyword>
<name>A0A8H5BU37_9AGAR</name>
<evidence type="ECO:0000256" key="1">
    <source>
        <dbReference type="SAM" id="MobiDB-lite"/>
    </source>
</evidence>
<evidence type="ECO:0000313" key="4">
    <source>
        <dbReference type="Proteomes" id="UP000567179"/>
    </source>
</evidence>
<evidence type="ECO:0000259" key="2">
    <source>
        <dbReference type="Pfam" id="PF00940"/>
    </source>
</evidence>
<feature type="compositionally biased region" description="Acidic residues" evidence="1">
    <location>
        <begin position="94"/>
        <end position="109"/>
    </location>
</feature>
<reference evidence="3 4" key="1">
    <citation type="journal article" date="2020" name="ISME J.">
        <title>Uncovering the hidden diversity of litter-decomposition mechanisms in mushroom-forming fungi.</title>
        <authorList>
            <person name="Floudas D."/>
            <person name="Bentzer J."/>
            <person name="Ahren D."/>
            <person name="Johansson T."/>
            <person name="Persson P."/>
            <person name="Tunlid A."/>
        </authorList>
    </citation>
    <scope>NUCLEOTIDE SEQUENCE [LARGE SCALE GENOMIC DNA]</scope>
    <source>
        <strain evidence="3 4">CBS 101986</strain>
    </source>
</reference>
<dbReference type="Proteomes" id="UP000567179">
    <property type="component" value="Unassembled WGS sequence"/>
</dbReference>
<feature type="region of interest" description="Disordered" evidence="1">
    <location>
        <begin position="89"/>
        <end position="120"/>
    </location>
</feature>
<comment type="caution">
    <text evidence="3">The sequence shown here is derived from an EMBL/GenBank/DDBJ whole genome shotgun (WGS) entry which is preliminary data.</text>
</comment>
<evidence type="ECO:0000313" key="3">
    <source>
        <dbReference type="EMBL" id="KAF5329259.1"/>
    </source>
</evidence>
<accession>A0A8H5BU37</accession>
<proteinExistence type="predicted"/>
<dbReference type="Pfam" id="PF00940">
    <property type="entry name" value="RNA_pol"/>
    <property type="match status" value="1"/>
</dbReference>